<evidence type="ECO:0000313" key="1">
    <source>
        <dbReference type="EMBL" id="CAG9708348.1"/>
    </source>
</evidence>
<comment type="caution">
    <text evidence="1">The sequence shown here is derived from an EMBL/GenBank/DDBJ whole genome shotgun (WGS) entry which is preliminary data.</text>
</comment>
<reference evidence="1" key="1">
    <citation type="submission" date="2021-10" db="EMBL/GenBank/DDBJ databases">
        <authorList>
            <person name="Mesa V."/>
        </authorList>
    </citation>
    <scope>NUCLEOTIDE SEQUENCE</scope>
    <source>
        <strain evidence="1">CC3_PB</strain>
    </source>
</reference>
<proteinExistence type="predicted"/>
<evidence type="ECO:0000313" key="2">
    <source>
        <dbReference type="Proteomes" id="UP000789738"/>
    </source>
</evidence>
<dbReference type="Proteomes" id="UP000789738">
    <property type="component" value="Unassembled WGS sequence"/>
</dbReference>
<accession>A0AA86MGL6</accession>
<name>A0AA86MGL6_9CLOT</name>
<protein>
    <submittedName>
        <fullName evidence="1">Uncharacterized protein</fullName>
    </submittedName>
</protein>
<sequence>MYDSYKKLIEPIRSCLGYDDIIEFSKIWASTEKYHKINDEILQKYIKRELEKQNHQEVCRMKLDNIIELEKIDKEILKKYINKVCEIQELFKYD</sequence>
<gene>
    <name evidence="1" type="ORF">CNEO_43558</name>
</gene>
<organism evidence="1 2">
    <name type="scientific">Clostridium neonatale</name>
    <dbReference type="NCBI Taxonomy" id="137838"/>
    <lineage>
        <taxon>Bacteria</taxon>
        <taxon>Bacillati</taxon>
        <taxon>Bacillota</taxon>
        <taxon>Clostridia</taxon>
        <taxon>Eubacteriales</taxon>
        <taxon>Clostridiaceae</taxon>
        <taxon>Clostridium</taxon>
    </lineage>
</organism>
<dbReference type="EMBL" id="CAKJVE010000004">
    <property type="protein sequence ID" value="CAG9708348.1"/>
    <property type="molecule type" value="Genomic_DNA"/>
</dbReference>
<dbReference type="AlphaFoldDB" id="A0AA86MGL6"/>
<dbReference type="RefSeq" id="WP_316372899.1">
    <property type="nucleotide sequence ID" value="NZ_CAKJVE010000004.1"/>
</dbReference>